<feature type="chain" id="PRO_5012055412" evidence="2">
    <location>
        <begin position="27"/>
        <end position="139"/>
    </location>
</feature>
<dbReference type="InParanoid" id="A0A1X2HA03"/>
<evidence type="ECO:0000256" key="2">
    <source>
        <dbReference type="SAM" id="SignalP"/>
    </source>
</evidence>
<dbReference type="OMA" id="KATWYSA"/>
<comment type="caution">
    <text evidence="3">The sequence shown here is derived from an EMBL/GenBank/DDBJ whole genome shotgun (WGS) entry which is preliminary data.</text>
</comment>
<keyword evidence="1 2" id="KW-0732">Signal</keyword>
<dbReference type="PANTHER" id="PTHR31836">
    <property type="match status" value="1"/>
</dbReference>
<dbReference type="STRING" id="13706.A0A1X2HA03"/>
<proteinExistence type="predicted"/>
<sequence length="139" mass="15082">MQRISFISFVAFLIVFFVLVTDSVSAAPIAKRSTKKYTGTATWFKPASEGGSTGACGPKEGDNSLIVALNKKQYGNMSAKSKWCGKKIKVKGPKGSMTVKVNDACPECKYGDLDLTPRVFKKVVGDMDIGVAKITWYEV</sequence>
<organism evidence="3 4">
    <name type="scientific">Syncephalastrum racemosum</name>
    <name type="common">Filamentous fungus</name>
    <dbReference type="NCBI Taxonomy" id="13706"/>
    <lineage>
        <taxon>Eukaryota</taxon>
        <taxon>Fungi</taxon>
        <taxon>Fungi incertae sedis</taxon>
        <taxon>Mucoromycota</taxon>
        <taxon>Mucoromycotina</taxon>
        <taxon>Mucoromycetes</taxon>
        <taxon>Mucorales</taxon>
        <taxon>Syncephalastraceae</taxon>
        <taxon>Syncephalastrum</taxon>
    </lineage>
</organism>
<name>A0A1X2HA03_SYNRA</name>
<feature type="signal peptide" evidence="2">
    <location>
        <begin position="1"/>
        <end position="26"/>
    </location>
</feature>
<dbReference type="CDD" id="cd22191">
    <property type="entry name" value="DPBB_RlpA_EXP_N-like"/>
    <property type="match status" value="1"/>
</dbReference>
<dbReference type="SUPFAM" id="SSF50685">
    <property type="entry name" value="Barwin-like endoglucanases"/>
    <property type="match status" value="1"/>
</dbReference>
<evidence type="ECO:0000256" key="1">
    <source>
        <dbReference type="ARBA" id="ARBA00022729"/>
    </source>
</evidence>
<dbReference type="OrthoDB" id="623670at2759"/>
<accession>A0A1X2HA03</accession>
<dbReference type="InterPro" id="IPR051477">
    <property type="entry name" value="Expansin_CellWall"/>
</dbReference>
<reference evidence="3 4" key="1">
    <citation type="submission" date="2016-07" db="EMBL/GenBank/DDBJ databases">
        <title>Pervasive Adenine N6-methylation of Active Genes in Fungi.</title>
        <authorList>
            <consortium name="DOE Joint Genome Institute"/>
            <person name="Mondo S.J."/>
            <person name="Dannebaum R.O."/>
            <person name="Kuo R.C."/>
            <person name="Labutti K."/>
            <person name="Haridas S."/>
            <person name="Kuo A."/>
            <person name="Salamov A."/>
            <person name="Ahrendt S.R."/>
            <person name="Lipzen A."/>
            <person name="Sullivan W."/>
            <person name="Andreopoulos W.B."/>
            <person name="Clum A."/>
            <person name="Lindquist E."/>
            <person name="Daum C."/>
            <person name="Ramamoorthy G.K."/>
            <person name="Gryganskyi A."/>
            <person name="Culley D."/>
            <person name="Magnuson J.K."/>
            <person name="James T.Y."/>
            <person name="O'Malley M.A."/>
            <person name="Stajich J.E."/>
            <person name="Spatafora J.W."/>
            <person name="Visel A."/>
            <person name="Grigoriev I.V."/>
        </authorList>
    </citation>
    <scope>NUCLEOTIDE SEQUENCE [LARGE SCALE GENOMIC DNA]</scope>
    <source>
        <strain evidence="3 4">NRRL 2496</strain>
    </source>
</reference>
<dbReference type="AlphaFoldDB" id="A0A1X2HA03"/>
<dbReference type="InterPro" id="IPR036908">
    <property type="entry name" value="RlpA-like_sf"/>
</dbReference>
<gene>
    <name evidence="3" type="ORF">BCR43DRAFT_493065</name>
</gene>
<dbReference type="EMBL" id="MCGN01000006">
    <property type="protein sequence ID" value="ORY95479.1"/>
    <property type="molecule type" value="Genomic_DNA"/>
</dbReference>
<dbReference type="Proteomes" id="UP000242180">
    <property type="component" value="Unassembled WGS sequence"/>
</dbReference>
<dbReference type="PANTHER" id="PTHR31836:SF28">
    <property type="entry name" value="SRCR DOMAIN-CONTAINING PROTEIN-RELATED"/>
    <property type="match status" value="1"/>
</dbReference>
<evidence type="ECO:0000313" key="4">
    <source>
        <dbReference type="Proteomes" id="UP000242180"/>
    </source>
</evidence>
<dbReference type="Gene3D" id="2.40.40.10">
    <property type="entry name" value="RlpA-like domain"/>
    <property type="match status" value="1"/>
</dbReference>
<protein>
    <submittedName>
        <fullName evidence="3">RlpA-like double-psi beta-barrel-protein domain-containing protein-containing protein</fullName>
    </submittedName>
</protein>
<evidence type="ECO:0000313" key="3">
    <source>
        <dbReference type="EMBL" id="ORY95479.1"/>
    </source>
</evidence>
<keyword evidence="4" id="KW-1185">Reference proteome</keyword>